<keyword evidence="11 18" id="KW-0808">Transferase</keyword>
<dbReference type="PANTHER" id="PTHR21403:SF8">
    <property type="entry name" value="ATP PHOSPHORIBOSYLTRANSFERASE"/>
    <property type="match status" value="1"/>
</dbReference>
<comment type="function">
    <text evidence="17 18">Catalyzes the condensation of ATP and 5-phosphoribose 1-diphosphate to form N'-(5'-phosphoribosyl)-ATP (PR-ATP). Has a crucial role in the pathway because the rate of histidine biosynthesis seems to be controlled primarily by regulation of HisG enzymatic activity.</text>
</comment>
<dbReference type="NCBIfam" id="TIGR03455">
    <property type="entry name" value="HisG_C-term"/>
    <property type="match status" value="1"/>
</dbReference>
<evidence type="ECO:0000256" key="14">
    <source>
        <dbReference type="ARBA" id="ARBA00022840"/>
    </source>
</evidence>
<dbReference type="InterPro" id="IPR001348">
    <property type="entry name" value="ATP_PRibTrfase_HisG"/>
</dbReference>
<evidence type="ECO:0000256" key="3">
    <source>
        <dbReference type="ARBA" id="ARBA00004496"/>
    </source>
</evidence>
<dbReference type="EC" id="2.4.2.17" evidence="6 18"/>
<dbReference type="FunFam" id="3.40.190.10:FF:000008">
    <property type="entry name" value="ATP phosphoribosyltransferase"/>
    <property type="match status" value="1"/>
</dbReference>
<evidence type="ECO:0000313" key="21">
    <source>
        <dbReference type="EMBL" id="SIO09064.1"/>
    </source>
</evidence>
<evidence type="ECO:0000256" key="16">
    <source>
        <dbReference type="ARBA" id="ARBA00023102"/>
    </source>
</evidence>
<comment type="activity regulation">
    <text evidence="18">Feedback inhibited by histidine.</text>
</comment>
<evidence type="ECO:0000256" key="17">
    <source>
        <dbReference type="ARBA" id="ARBA00024861"/>
    </source>
</evidence>
<proteinExistence type="inferred from homology"/>
<comment type="subcellular location">
    <subcellularLocation>
        <location evidence="3 18">Cytoplasm</location>
    </subcellularLocation>
</comment>
<evidence type="ECO:0000256" key="12">
    <source>
        <dbReference type="ARBA" id="ARBA00022723"/>
    </source>
</evidence>
<evidence type="ECO:0000256" key="4">
    <source>
        <dbReference type="ARBA" id="ARBA00004667"/>
    </source>
</evidence>
<dbReference type="Gene3D" id="3.30.70.120">
    <property type="match status" value="1"/>
</dbReference>
<evidence type="ECO:0000256" key="10">
    <source>
        <dbReference type="ARBA" id="ARBA00022676"/>
    </source>
</evidence>
<dbReference type="GO" id="GO:0003879">
    <property type="term" value="F:ATP phosphoribosyltransferase activity"/>
    <property type="evidence" value="ECO:0007669"/>
    <property type="project" value="UniProtKB-UniRule"/>
</dbReference>
<dbReference type="GO" id="GO:0000287">
    <property type="term" value="F:magnesium ion binding"/>
    <property type="evidence" value="ECO:0007669"/>
    <property type="project" value="UniProtKB-UniRule"/>
</dbReference>
<keyword evidence="10 18" id="KW-0328">Glycosyltransferase</keyword>
<evidence type="ECO:0000313" key="22">
    <source>
        <dbReference type="Proteomes" id="UP000185003"/>
    </source>
</evidence>
<dbReference type="InterPro" id="IPR013820">
    <property type="entry name" value="ATP_PRibTrfase_cat"/>
</dbReference>
<dbReference type="Gene3D" id="3.40.190.10">
    <property type="entry name" value="Periplasmic binding protein-like II"/>
    <property type="match status" value="2"/>
</dbReference>
<dbReference type="InterPro" id="IPR020621">
    <property type="entry name" value="ATP-PRT_HisG_long"/>
</dbReference>
<dbReference type="HAMAP" id="MF_00079">
    <property type="entry name" value="HisG_Long"/>
    <property type="match status" value="1"/>
</dbReference>
<dbReference type="SUPFAM" id="SSF54913">
    <property type="entry name" value="GlnB-like"/>
    <property type="match status" value="1"/>
</dbReference>
<evidence type="ECO:0000256" key="6">
    <source>
        <dbReference type="ARBA" id="ARBA00011946"/>
    </source>
</evidence>
<dbReference type="InterPro" id="IPR011322">
    <property type="entry name" value="N-reg_PII-like_a/b"/>
</dbReference>
<evidence type="ECO:0000256" key="15">
    <source>
        <dbReference type="ARBA" id="ARBA00022842"/>
    </source>
</evidence>
<dbReference type="GO" id="GO:0005524">
    <property type="term" value="F:ATP binding"/>
    <property type="evidence" value="ECO:0007669"/>
    <property type="project" value="UniProtKB-KW"/>
</dbReference>
<keyword evidence="16 18" id="KW-0368">Histidine biosynthesis</keyword>
<dbReference type="Pfam" id="PF01634">
    <property type="entry name" value="HisG"/>
    <property type="match status" value="1"/>
</dbReference>
<dbReference type="Pfam" id="PF08029">
    <property type="entry name" value="HisG_C"/>
    <property type="match status" value="1"/>
</dbReference>
<dbReference type="STRING" id="536979.SAMN04488055_2876"/>
<dbReference type="NCBIfam" id="TIGR00070">
    <property type="entry name" value="hisG"/>
    <property type="match status" value="1"/>
</dbReference>
<evidence type="ECO:0000256" key="8">
    <source>
        <dbReference type="ARBA" id="ARBA00022490"/>
    </source>
</evidence>
<dbReference type="PROSITE" id="PS01316">
    <property type="entry name" value="ATP_P_PHORIBOSYLTR"/>
    <property type="match status" value="1"/>
</dbReference>
<keyword evidence="13 18" id="KW-0547">Nucleotide-binding</keyword>
<keyword evidence="8 18" id="KW-0963">Cytoplasm</keyword>
<feature type="domain" description="Histidine biosynthesis HisG C-terminal" evidence="20">
    <location>
        <begin position="210"/>
        <end position="282"/>
    </location>
</feature>
<keyword evidence="9 18" id="KW-0028">Amino-acid biosynthesis</keyword>
<keyword evidence="14 18" id="KW-0067">ATP-binding</keyword>
<evidence type="ECO:0000256" key="1">
    <source>
        <dbReference type="ARBA" id="ARBA00000915"/>
    </source>
</evidence>
<comment type="pathway">
    <text evidence="4 18">Amino-acid biosynthesis; L-histidine biosynthesis; L-histidine from 5-phospho-alpha-D-ribose 1-diphosphate: step 1/9.</text>
</comment>
<keyword evidence="22" id="KW-1185">Reference proteome</keyword>
<comment type="catalytic activity">
    <reaction evidence="1 18">
        <text>1-(5-phospho-beta-D-ribosyl)-ATP + diphosphate = 5-phospho-alpha-D-ribose 1-diphosphate + ATP</text>
        <dbReference type="Rhea" id="RHEA:18473"/>
        <dbReference type="ChEBI" id="CHEBI:30616"/>
        <dbReference type="ChEBI" id="CHEBI:33019"/>
        <dbReference type="ChEBI" id="CHEBI:58017"/>
        <dbReference type="ChEBI" id="CHEBI:73183"/>
        <dbReference type="EC" id="2.4.2.17"/>
    </reaction>
</comment>
<dbReference type="GO" id="GO:0000105">
    <property type="term" value="P:L-histidine biosynthetic process"/>
    <property type="evidence" value="ECO:0007669"/>
    <property type="project" value="UniProtKB-UniRule"/>
</dbReference>
<evidence type="ECO:0000256" key="13">
    <source>
        <dbReference type="ARBA" id="ARBA00022741"/>
    </source>
</evidence>
<dbReference type="InterPro" id="IPR013115">
    <property type="entry name" value="HisG_C"/>
</dbReference>
<evidence type="ECO:0000256" key="11">
    <source>
        <dbReference type="ARBA" id="ARBA00022679"/>
    </source>
</evidence>
<dbReference type="GO" id="GO:0005737">
    <property type="term" value="C:cytoplasm"/>
    <property type="evidence" value="ECO:0007669"/>
    <property type="project" value="UniProtKB-SubCell"/>
</dbReference>
<protein>
    <recommendedName>
        <fullName evidence="7 18">ATP phosphoribosyltransferase</fullName>
        <shortName evidence="18">ATP-PRT</shortName>
        <shortName evidence="18">ATP-PRTase</shortName>
        <ecNumber evidence="6 18">2.4.2.17</ecNumber>
    </recommendedName>
</protein>
<dbReference type="Proteomes" id="UP000185003">
    <property type="component" value="Unassembled WGS sequence"/>
</dbReference>
<evidence type="ECO:0000256" key="9">
    <source>
        <dbReference type="ARBA" id="ARBA00022605"/>
    </source>
</evidence>
<reference evidence="21 22" key="1">
    <citation type="submission" date="2016-11" db="EMBL/GenBank/DDBJ databases">
        <authorList>
            <person name="Jaros S."/>
            <person name="Januszkiewicz K."/>
            <person name="Wedrychowicz H."/>
        </authorList>
    </citation>
    <scope>NUCLEOTIDE SEQUENCE [LARGE SCALE GENOMIC DNA]</scope>
    <source>
        <strain evidence="21 22">DSM 24787</strain>
    </source>
</reference>
<dbReference type="InterPro" id="IPR018198">
    <property type="entry name" value="ATP_PRibTrfase_CS"/>
</dbReference>
<accession>A0A1N6GNG7</accession>
<keyword evidence="15 18" id="KW-0460">Magnesium</keyword>
<dbReference type="AlphaFoldDB" id="A0A1N6GNG7"/>
<dbReference type="RefSeq" id="WP_200798259.1">
    <property type="nucleotide sequence ID" value="NZ_FSRA01000001.1"/>
</dbReference>
<comment type="similarity">
    <text evidence="5 18">Belongs to the ATP phosphoribosyltransferase family. Long subfamily.</text>
</comment>
<keyword evidence="12 18" id="KW-0479">Metal-binding</keyword>
<dbReference type="PANTHER" id="PTHR21403">
    <property type="entry name" value="ATP PHOSPHORIBOSYLTRANSFERASE ATP-PRTASE"/>
    <property type="match status" value="1"/>
</dbReference>
<evidence type="ECO:0000259" key="20">
    <source>
        <dbReference type="Pfam" id="PF08029"/>
    </source>
</evidence>
<feature type="domain" description="ATP phosphoribosyltransferase catalytic" evidence="19">
    <location>
        <begin position="50"/>
        <end position="205"/>
    </location>
</feature>
<sequence>MKLRIAIQKSGRLHEDSIKLLKECGIDINNGVNKLKTEATNFPLEVFFLRDDDIPQYVEDGVADIGIVGENVVLEKSRPPIRTVEKLGFGKCRLAMAVPRSMEYNSIKDLDGQRIATSYPGILGDFLAKMGITAEIHEISGSVEIAPGIGLADAICDLVSSGSTLFMNGLKEVETVLRSEAILVANDKLTAEQQQLLAKLIFRIQAVKKAKNNKYILLNAPNDKLSEIIGLLPGMKSPTVLPLAEAGWSSVHSVLNENEFWDIIESLKEAGAQGILVVPIEKMVI</sequence>
<dbReference type="SUPFAM" id="SSF53850">
    <property type="entry name" value="Periplasmic binding protein-like II"/>
    <property type="match status" value="1"/>
</dbReference>
<evidence type="ECO:0000256" key="7">
    <source>
        <dbReference type="ARBA" id="ARBA00020998"/>
    </source>
</evidence>
<evidence type="ECO:0000259" key="19">
    <source>
        <dbReference type="Pfam" id="PF01634"/>
    </source>
</evidence>
<comment type="cofactor">
    <cofactor evidence="2 18">
        <name>Mg(2+)</name>
        <dbReference type="ChEBI" id="CHEBI:18420"/>
    </cofactor>
</comment>
<dbReference type="EMBL" id="FSRA01000001">
    <property type="protein sequence ID" value="SIO09064.1"/>
    <property type="molecule type" value="Genomic_DNA"/>
</dbReference>
<dbReference type="InterPro" id="IPR015867">
    <property type="entry name" value="N-reg_PII/ATP_PRibTrfase_C"/>
</dbReference>
<dbReference type="FunFam" id="3.30.70.120:FF:000002">
    <property type="entry name" value="ATP phosphoribosyltransferase"/>
    <property type="match status" value="1"/>
</dbReference>
<name>A0A1N6GNG7_9BACT</name>
<dbReference type="UniPathway" id="UPA00031">
    <property type="reaction ID" value="UER00006"/>
</dbReference>
<gene>
    <name evidence="18" type="primary">hisG</name>
    <name evidence="21" type="ORF">SAMN04488055_2876</name>
</gene>
<evidence type="ECO:0000256" key="2">
    <source>
        <dbReference type="ARBA" id="ARBA00001946"/>
    </source>
</evidence>
<organism evidence="21 22">
    <name type="scientific">Chitinophaga niabensis</name>
    <dbReference type="NCBI Taxonomy" id="536979"/>
    <lineage>
        <taxon>Bacteria</taxon>
        <taxon>Pseudomonadati</taxon>
        <taxon>Bacteroidota</taxon>
        <taxon>Chitinophagia</taxon>
        <taxon>Chitinophagales</taxon>
        <taxon>Chitinophagaceae</taxon>
        <taxon>Chitinophaga</taxon>
    </lineage>
</organism>
<evidence type="ECO:0000256" key="18">
    <source>
        <dbReference type="HAMAP-Rule" id="MF_00079"/>
    </source>
</evidence>
<evidence type="ECO:0000256" key="5">
    <source>
        <dbReference type="ARBA" id="ARBA00007955"/>
    </source>
</evidence>